<keyword evidence="5" id="KW-1185">Reference proteome</keyword>
<accession>A0A433V7D8</accession>
<dbReference type="EMBL" id="RSCL01000017">
    <property type="protein sequence ID" value="RUT02020.1"/>
    <property type="molecule type" value="Genomic_DNA"/>
</dbReference>
<dbReference type="Proteomes" id="UP000271624">
    <property type="component" value="Unassembled WGS sequence"/>
</dbReference>
<evidence type="ECO:0000313" key="5">
    <source>
        <dbReference type="Proteomes" id="UP000271624"/>
    </source>
</evidence>
<dbReference type="Pfam" id="PF00293">
    <property type="entry name" value="NUDIX"/>
    <property type="match status" value="1"/>
</dbReference>
<dbReference type="GO" id="GO:0019693">
    <property type="term" value="P:ribose phosphate metabolic process"/>
    <property type="evidence" value="ECO:0007669"/>
    <property type="project" value="TreeGrafter"/>
</dbReference>
<comment type="cofactor">
    <cofactor evidence="1">
        <name>Mg(2+)</name>
        <dbReference type="ChEBI" id="CHEBI:18420"/>
    </cofactor>
</comment>
<feature type="domain" description="Nudix hydrolase" evidence="3">
    <location>
        <begin position="43"/>
        <end position="171"/>
    </location>
</feature>
<dbReference type="PANTHER" id="PTHR11839">
    <property type="entry name" value="UDP/ADP-SUGAR PYROPHOSPHATASE"/>
    <property type="match status" value="1"/>
</dbReference>
<dbReference type="InterPro" id="IPR015797">
    <property type="entry name" value="NUDIX_hydrolase-like_dom_sf"/>
</dbReference>
<evidence type="ECO:0000313" key="4">
    <source>
        <dbReference type="EMBL" id="RUT02020.1"/>
    </source>
</evidence>
<evidence type="ECO:0000256" key="2">
    <source>
        <dbReference type="ARBA" id="ARBA00022801"/>
    </source>
</evidence>
<sequence>MPLQHGPWTIQQTKVKYHNSFISIREDQVVQPNNIPGMYAIVKMKPGVAILPIDNDNKVYLTKQFRYALGKESIEVVSGTVEEKEPRQLAARRKLREEIGIIASELIDLGVVDLDTSIVRCCVHMFLAKQLTTVEAHKEGTEIIEKFHVPLDTAVQMVMDSKITHALSCALILKAAKR</sequence>
<comment type="caution">
    <text evidence="4">The sequence shown here is derived from an EMBL/GenBank/DDBJ whole genome shotgun (WGS) entry which is preliminary data.</text>
</comment>
<keyword evidence="2 4" id="KW-0378">Hydrolase</keyword>
<proteinExistence type="predicted"/>
<dbReference type="Gene3D" id="3.90.79.10">
    <property type="entry name" value="Nucleoside Triphosphate Pyrophosphohydrolase"/>
    <property type="match status" value="1"/>
</dbReference>
<name>A0A433V7D8_9CYAN</name>
<dbReference type="AlphaFoldDB" id="A0A433V7D8"/>
<protein>
    <submittedName>
        <fullName evidence="4">NUDIX hydrolase</fullName>
    </submittedName>
</protein>
<organism evidence="4 5">
    <name type="scientific">Dulcicalothrix desertica PCC 7102</name>
    <dbReference type="NCBI Taxonomy" id="232991"/>
    <lineage>
        <taxon>Bacteria</taxon>
        <taxon>Bacillati</taxon>
        <taxon>Cyanobacteriota</taxon>
        <taxon>Cyanophyceae</taxon>
        <taxon>Nostocales</taxon>
        <taxon>Calotrichaceae</taxon>
        <taxon>Dulcicalothrix</taxon>
    </lineage>
</organism>
<dbReference type="GO" id="GO:0006753">
    <property type="term" value="P:nucleoside phosphate metabolic process"/>
    <property type="evidence" value="ECO:0007669"/>
    <property type="project" value="TreeGrafter"/>
</dbReference>
<dbReference type="SUPFAM" id="SSF55811">
    <property type="entry name" value="Nudix"/>
    <property type="match status" value="1"/>
</dbReference>
<dbReference type="PROSITE" id="PS51462">
    <property type="entry name" value="NUDIX"/>
    <property type="match status" value="1"/>
</dbReference>
<gene>
    <name evidence="4" type="ORF">DSM106972_060950</name>
</gene>
<dbReference type="RefSeq" id="WP_127084324.1">
    <property type="nucleotide sequence ID" value="NZ_RSCL01000017.1"/>
</dbReference>
<reference evidence="4" key="2">
    <citation type="journal article" date="2019" name="Genome Biol. Evol.">
        <title>Day and night: Metabolic profiles and evolutionary relationships of six axenic non-marine cyanobacteria.</title>
        <authorList>
            <person name="Will S.E."/>
            <person name="Henke P."/>
            <person name="Boedeker C."/>
            <person name="Huang S."/>
            <person name="Brinkmann H."/>
            <person name="Rohde M."/>
            <person name="Jarek M."/>
            <person name="Friedl T."/>
            <person name="Seufert S."/>
            <person name="Schumacher M."/>
            <person name="Overmann J."/>
            <person name="Neumann-Schaal M."/>
            <person name="Petersen J."/>
        </authorList>
    </citation>
    <scope>NUCLEOTIDE SEQUENCE [LARGE SCALE GENOMIC DNA]</scope>
    <source>
        <strain evidence="4">PCC 7102</strain>
    </source>
</reference>
<dbReference type="PANTHER" id="PTHR11839:SF18">
    <property type="entry name" value="NUDIX HYDROLASE DOMAIN-CONTAINING PROTEIN"/>
    <property type="match status" value="1"/>
</dbReference>
<evidence type="ECO:0000256" key="1">
    <source>
        <dbReference type="ARBA" id="ARBA00001946"/>
    </source>
</evidence>
<evidence type="ECO:0000259" key="3">
    <source>
        <dbReference type="PROSITE" id="PS51462"/>
    </source>
</evidence>
<reference evidence="4" key="1">
    <citation type="submission" date="2018-12" db="EMBL/GenBank/DDBJ databases">
        <authorList>
            <person name="Will S."/>
            <person name="Neumann-Schaal M."/>
            <person name="Henke P."/>
        </authorList>
    </citation>
    <scope>NUCLEOTIDE SEQUENCE</scope>
    <source>
        <strain evidence="4">PCC 7102</strain>
    </source>
</reference>
<dbReference type="GO" id="GO:0016787">
    <property type="term" value="F:hydrolase activity"/>
    <property type="evidence" value="ECO:0007669"/>
    <property type="project" value="UniProtKB-KW"/>
</dbReference>
<dbReference type="OrthoDB" id="9806150at2"/>
<dbReference type="InterPro" id="IPR000086">
    <property type="entry name" value="NUDIX_hydrolase_dom"/>
</dbReference>